<evidence type="ECO:0000313" key="4">
    <source>
        <dbReference type="EMBL" id="OIV38125.1"/>
    </source>
</evidence>
<gene>
    <name evidence="4" type="ORF">BIV57_07335</name>
</gene>
<dbReference type="Gene3D" id="3.40.190.10">
    <property type="entry name" value="Periplasmic binding protein-like II"/>
    <property type="match status" value="1"/>
</dbReference>
<dbReference type="Gene3D" id="3.90.76.10">
    <property type="entry name" value="Dipeptide-binding Protein, Domain 1"/>
    <property type="match status" value="1"/>
</dbReference>
<proteinExistence type="predicted"/>
<feature type="region of interest" description="Disordered" evidence="1">
    <location>
        <begin position="34"/>
        <end position="54"/>
    </location>
</feature>
<dbReference type="SUPFAM" id="SSF53850">
    <property type="entry name" value="Periplasmic binding protein-like II"/>
    <property type="match status" value="1"/>
</dbReference>
<keyword evidence="5" id="KW-1185">Reference proteome</keyword>
<dbReference type="GO" id="GO:1904680">
    <property type="term" value="F:peptide transmembrane transporter activity"/>
    <property type="evidence" value="ECO:0007669"/>
    <property type="project" value="TreeGrafter"/>
</dbReference>
<dbReference type="GO" id="GO:0043190">
    <property type="term" value="C:ATP-binding cassette (ABC) transporter complex"/>
    <property type="evidence" value="ECO:0007669"/>
    <property type="project" value="InterPro"/>
</dbReference>
<dbReference type="OrthoDB" id="7888869at2"/>
<dbReference type="RefSeq" id="WP_071655884.1">
    <property type="nucleotide sequence ID" value="NZ_MLCF01000029.1"/>
</dbReference>
<dbReference type="EMBL" id="MLCF01000029">
    <property type="protein sequence ID" value="OIV38125.1"/>
    <property type="molecule type" value="Genomic_DNA"/>
</dbReference>
<evidence type="ECO:0000259" key="3">
    <source>
        <dbReference type="PROSITE" id="PS50008"/>
    </source>
</evidence>
<dbReference type="InterPro" id="IPR000914">
    <property type="entry name" value="SBP_5_dom"/>
</dbReference>
<feature type="compositionally biased region" description="Polar residues" evidence="1">
    <location>
        <begin position="42"/>
        <end position="54"/>
    </location>
</feature>
<feature type="chain" id="PRO_5038618843" evidence="2">
    <location>
        <begin position="29"/>
        <end position="573"/>
    </location>
</feature>
<dbReference type="AlphaFoldDB" id="A0A1J7BHQ8"/>
<dbReference type="GO" id="GO:0006629">
    <property type="term" value="P:lipid metabolic process"/>
    <property type="evidence" value="ECO:0007669"/>
    <property type="project" value="InterPro"/>
</dbReference>
<protein>
    <submittedName>
        <fullName evidence="4">ABC transporter substrate-binding protein</fullName>
    </submittedName>
</protein>
<dbReference type="Pfam" id="PF00496">
    <property type="entry name" value="SBP_bac_5"/>
    <property type="match status" value="1"/>
</dbReference>
<organism evidence="4 5">
    <name type="scientific">Mangrovactinospora gilvigrisea</name>
    <dbReference type="NCBI Taxonomy" id="1428644"/>
    <lineage>
        <taxon>Bacteria</taxon>
        <taxon>Bacillati</taxon>
        <taxon>Actinomycetota</taxon>
        <taxon>Actinomycetes</taxon>
        <taxon>Kitasatosporales</taxon>
        <taxon>Streptomycetaceae</taxon>
        <taxon>Mangrovactinospora</taxon>
    </lineage>
</organism>
<dbReference type="PROSITE" id="PS50008">
    <property type="entry name" value="PIPLC_Y_DOMAIN"/>
    <property type="match status" value="1"/>
</dbReference>
<dbReference type="Gene3D" id="3.10.105.10">
    <property type="entry name" value="Dipeptide-binding Protein, Domain 3"/>
    <property type="match status" value="1"/>
</dbReference>
<dbReference type="STRING" id="1428644.BIV57_07335"/>
<dbReference type="PANTHER" id="PTHR30290">
    <property type="entry name" value="PERIPLASMIC BINDING COMPONENT OF ABC TRANSPORTER"/>
    <property type="match status" value="1"/>
</dbReference>
<dbReference type="CDD" id="cd08501">
    <property type="entry name" value="PBP2_Lpqw"/>
    <property type="match status" value="1"/>
</dbReference>
<name>A0A1J7BHQ8_9ACTN</name>
<dbReference type="PROSITE" id="PS51257">
    <property type="entry name" value="PROKAR_LIPOPROTEIN"/>
    <property type="match status" value="1"/>
</dbReference>
<dbReference type="InterPro" id="IPR001711">
    <property type="entry name" value="PLipase_C_Pinositol-sp_Y"/>
</dbReference>
<dbReference type="GO" id="GO:0004435">
    <property type="term" value="F:phosphatidylinositol-4,5-bisphosphate phospholipase C activity"/>
    <property type="evidence" value="ECO:0007669"/>
    <property type="project" value="InterPro"/>
</dbReference>
<feature type="domain" description="PI-PLC Y-box" evidence="3">
    <location>
        <begin position="129"/>
        <end position="176"/>
    </location>
</feature>
<dbReference type="GO" id="GO:0042597">
    <property type="term" value="C:periplasmic space"/>
    <property type="evidence" value="ECO:0007669"/>
    <property type="project" value="UniProtKB-ARBA"/>
</dbReference>
<dbReference type="PANTHER" id="PTHR30290:SF65">
    <property type="entry name" value="MONOACYL PHOSPHATIDYLINOSITOL TETRAMANNOSIDE-BINDING PROTEIN LPQW-RELATED"/>
    <property type="match status" value="1"/>
</dbReference>
<feature type="signal peptide" evidence="2">
    <location>
        <begin position="1"/>
        <end position="28"/>
    </location>
</feature>
<dbReference type="GO" id="GO:0035556">
    <property type="term" value="P:intracellular signal transduction"/>
    <property type="evidence" value="ECO:0007669"/>
    <property type="project" value="InterPro"/>
</dbReference>
<accession>A0A1J7BHQ8</accession>
<reference evidence="4 5" key="1">
    <citation type="submission" date="2016-10" db="EMBL/GenBank/DDBJ databases">
        <title>Genome sequence of Streptomyces gilvigriseus MUSC 26.</title>
        <authorList>
            <person name="Lee L.-H."/>
            <person name="Ser H.-L."/>
        </authorList>
    </citation>
    <scope>NUCLEOTIDE SEQUENCE [LARGE SCALE GENOMIC DNA]</scope>
    <source>
        <strain evidence="4 5">MUSC 26</strain>
    </source>
</reference>
<keyword evidence="2" id="KW-0732">Signal</keyword>
<dbReference type="InterPro" id="IPR039424">
    <property type="entry name" value="SBP_5"/>
</dbReference>
<dbReference type="GO" id="GO:0015833">
    <property type="term" value="P:peptide transport"/>
    <property type="evidence" value="ECO:0007669"/>
    <property type="project" value="TreeGrafter"/>
</dbReference>
<sequence length="573" mass="61978">MTSKPQSGRHFRSAAALVAALSAAALVAGCGSSGGGAKGAEPSQSSAPVQGAQAINPQPLSKIKQGGTFRMSIQQWITQYNLYQVEGTQGDGASIASMVLPQLWMHDAKGTPHADTDFLLNASAATAGGKQVVTYNLNPKAKWSDGKQVSAADFKAQWQALNGSDSKYLVADSSGYDQIASVAQGSSPQQVKVTFKNAYADWQRLFQTMLPAAAINTPDKFNKGWIQTVPITSGAWKIGKMDKAQQAITVVPDPSFWGTKPKLDKVIFRAMGQDAQLGAYLNNEIDYVSTPDAESYQRAKKNPSTAIRIGARWDEVHLTLNGNHGPTQDVKVRQAIEEAVNRQALADIASKGMPFKAPLLDNHFFMPNQAGYQDNAGQYGKYDPTAAGKLLDAAGWKSAGTGKPRTKGGKPLQLTYVMSDGSTQQSADQAEALQAMLMQVGIKMTIQKVPMNDFFDKYVNVGNFDLTSFRNVDAVFPSTLYPVFQQPKGNQVYQNYGRVSSPQIDKLLQQAGTTVDESQSRALYNQADKLIWQAGHSLEYYQRPQVLAVRKNIANFGASGLGDVDWAKVGFLK</sequence>
<evidence type="ECO:0000256" key="2">
    <source>
        <dbReference type="SAM" id="SignalP"/>
    </source>
</evidence>
<evidence type="ECO:0000313" key="5">
    <source>
        <dbReference type="Proteomes" id="UP000243342"/>
    </source>
</evidence>
<dbReference type="InterPro" id="IPR030678">
    <property type="entry name" value="Peptide/Ni-bd"/>
</dbReference>
<dbReference type="PIRSF" id="PIRSF002741">
    <property type="entry name" value="MppA"/>
    <property type="match status" value="1"/>
</dbReference>
<comment type="caution">
    <text evidence="4">The sequence shown here is derived from an EMBL/GenBank/DDBJ whole genome shotgun (WGS) entry which is preliminary data.</text>
</comment>
<dbReference type="Proteomes" id="UP000243342">
    <property type="component" value="Unassembled WGS sequence"/>
</dbReference>
<evidence type="ECO:0000256" key="1">
    <source>
        <dbReference type="SAM" id="MobiDB-lite"/>
    </source>
</evidence>